<dbReference type="EMBL" id="BAAAOR010000040">
    <property type="protein sequence ID" value="GAA1544437.1"/>
    <property type="molecule type" value="Genomic_DNA"/>
</dbReference>
<organism evidence="1 2">
    <name type="scientific">Nocardioides humi</name>
    <dbReference type="NCBI Taxonomy" id="449461"/>
    <lineage>
        <taxon>Bacteria</taxon>
        <taxon>Bacillati</taxon>
        <taxon>Actinomycetota</taxon>
        <taxon>Actinomycetes</taxon>
        <taxon>Propionibacteriales</taxon>
        <taxon>Nocardioidaceae</taxon>
        <taxon>Nocardioides</taxon>
    </lineage>
</organism>
<accession>A0ABN2BR38</accession>
<keyword evidence="2" id="KW-1185">Reference proteome</keyword>
<comment type="caution">
    <text evidence="1">The sequence shown here is derived from an EMBL/GenBank/DDBJ whole genome shotgun (WGS) entry which is preliminary data.</text>
</comment>
<sequence length="85" mass="10046">MPSGDDLLRWYVCQRKRTYSTEDAALTWLSRTGRRQWLVYLCPHCSCWHVGRPMGHPPNSVTRRNARKAWRRLEAHTRTEHAEAA</sequence>
<reference evidence="1 2" key="1">
    <citation type="journal article" date="2019" name="Int. J. Syst. Evol. Microbiol.">
        <title>The Global Catalogue of Microorganisms (GCM) 10K type strain sequencing project: providing services to taxonomists for standard genome sequencing and annotation.</title>
        <authorList>
            <consortium name="The Broad Institute Genomics Platform"/>
            <consortium name="The Broad Institute Genome Sequencing Center for Infectious Disease"/>
            <person name="Wu L."/>
            <person name="Ma J."/>
        </authorList>
    </citation>
    <scope>NUCLEOTIDE SEQUENCE [LARGE SCALE GENOMIC DNA]</scope>
    <source>
        <strain evidence="1 2">JCM 14942</strain>
    </source>
</reference>
<evidence type="ECO:0000313" key="1">
    <source>
        <dbReference type="EMBL" id="GAA1544437.1"/>
    </source>
</evidence>
<dbReference type="Proteomes" id="UP001500842">
    <property type="component" value="Unassembled WGS sequence"/>
</dbReference>
<evidence type="ECO:0000313" key="2">
    <source>
        <dbReference type="Proteomes" id="UP001500842"/>
    </source>
</evidence>
<name>A0ABN2BR38_9ACTN</name>
<gene>
    <name evidence="1" type="ORF">GCM10009788_53670</name>
</gene>
<protein>
    <submittedName>
        <fullName evidence="1">Uncharacterized protein</fullName>
    </submittedName>
</protein>
<proteinExistence type="predicted"/>